<evidence type="ECO:0000256" key="1">
    <source>
        <dbReference type="ARBA" id="ARBA00005254"/>
    </source>
</evidence>
<comment type="similarity">
    <text evidence="1">Belongs to the enoyl-CoA hydratase/isomerase family.</text>
</comment>
<dbReference type="NCBIfam" id="NF004781">
    <property type="entry name" value="PRK06127.1"/>
    <property type="match status" value="1"/>
</dbReference>
<dbReference type="PANTHER" id="PTHR42964:SF1">
    <property type="entry name" value="POLYKETIDE BIOSYNTHESIS ENOYL-COA HYDRATASE PKSH-RELATED"/>
    <property type="match status" value="1"/>
</dbReference>
<evidence type="ECO:0000313" key="3">
    <source>
        <dbReference type="Proteomes" id="UP000309061"/>
    </source>
</evidence>
<evidence type="ECO:0000313" key="2">
    <source>
        <dbReference type="EMBL" id="QGM47398.1"/>
    </source>
</evidence>
<dbReference type="Pfam" id="PF00378">
    <property type="entry name" value="ECH_1"/>
    <property type="match status" value="1"/>
</dbReference>
<dbReference type="EMBL" id="CP046052">
    <property type="protein sequence ID" value="QGM47398.1"/>
    <property type="molecule type" value="Genomic_DNA"/>
</dbReference>
<keyword evidence="3" id="KW-1185">Reference proteome</keyword>
<gene>
    <name evidence="2" type="ORF">H2LOC_017845</name>
</gene>
<dbReference type="KEGG" id="mhey:H2LOC_017845"/>
<dbReference type="Gene3D" id="3.90.226.10">
    <property type="entry name" value="2-enoyl-CoA Hydratase, Chain A, domain 1"/>
    <property type="match status" value="1"/>
</dbReference>
<dbReference type="GO" id="GO:0004300">
    <property type="term" value="F:enoyl-CoA hydratase activity"/>
    <property type="evidence" value="ECO:0007669"/>
    <property type="project" value="UniProtKB-EC"/>
</dbReference>
<keyword evidence="2" id="KW-0456">Lyase</keyword>
<dbReference type="CDD" id="cd06558">
    <property type="entry name" value="crotonase-like"/>
    <property type="match status" value="1"/>
</dbReference>
<proteinExistence type="inferred from homology"/>
<dbReference type="InterPro" id="IPR014748">
    <property type="entry name" value="Enoyl-CoA_hydra_C"/>
</dbReference>
<dbReference type="Gene3D" id="1.10.12.10">
    <property type="entry name" value="Lyase 2-enoyl-coa Hydratase, Chain A, domain 2"/>
    <property type="match status" value="1"/>
</dbReference>
<dbReference type="AlphaFoldDB" id="A0A6B8KL13"/>
<dbReference type="Proteomes" id="UP000309061">
    <property type="component" value="Chromosome"/>
</dbReference>
<name>A0A6B8KL13_9HYPH</name>
<dbReference type="RefSeq" id="WP_136497362.1">
    <property type="nucleotide sequence ID" value="NZ_CP046052.1"/>
</dbReference>
<dbReference type="EC" id="4.2.1.17" evidence="2"/>
<dbReference type="InterPro" id="IPR051683">
    <property type="entry name" value="Enoyl-CoA_Hydratase/Isomerase"/>
</dbReference>
<organism evidence="2 3">
    <name type="scientific">Methylocystis heyeri</name>
    <dbReference type="NCBI Taxonomy" id="391905"/>
    <lineage>
        <taxon>Bacteria</taxon>
        <taxon>Pseudomonadati</taxon>
        <taxon>Pseudomonadota</taxon>
        <taxon>Alphaproteobacteria</taxon>
        <taxon>Hyphomicrobiales</taxon>
        <taxon>Methylocystaceae</taxon>
        <taxon>Methylocystis</taxon>
    </lineage>
</organism>
<dbReference type="PANTHER" id="PTHR42964">
    <property type="entry name" value="ENOYL-COA HYDRATASE"/>
    <property type="match status" value="1"/>
</dbReference>
<reference evidence="2 3" key="1">
    <citation type="submission" date="2019-11" db="EMBL/GenBank/DDBJ databases">
        <title>The genome sequence of Methylocystis heyeri.</title>
        <authorList>
            <person name="Oshkin I.Y."/>
            <person name="Miroshnikov K."/>
            <person name="Dedysh S.N."/>
        </authorList>
    </citation>
    <scope>NUCLEOTIDE SEQUENCE [LARGE SCALE GENOMIC DNA]</scope>
    <source>
        <strain evidence="2 3">H2</strain>
    </source>
</reference>
<protein>
    <submittedName>
        <fullName evidence="2">Enoyl-CoA hydratase</fullName>
        <ecNumber evidence="2">4.2.1.17</ecNumber>
    </submittedName>
</protein>
<dbReference type="InterPro" id="IPR001753">
    <property type="entry name" value="Enoyl-CoA_hydra/iso"/>
</dbReference>
<dbReference type="InterPro" id="IPR029045">
    <property type="entry name" value="ClpP/crotonase-like_dom_sf"/>
</dbReference>
<sequence length="267" mass="28145">MTSIVSSTPRIRVEIAHGVARVLIDNPTRKNAFDFSMWRALPEIMGEIEALEEARVVVLAGAPLLPFCSGADISEFSTVRATAEGGRAYEKSNVEAFDALAQLSKPVIAAISGFCMGGGMGLAAACDLRIASEDSVFAIPAGRLGVGYPPAAMHYVVAAVGPQTAMDLFFTARRISAREAAQCGFLGRLLPAQGFDLEVDAIARQIALNAPLTLRAAKAAIRAASNAPHAPSPDQCEALAAACFDSADYAEGRMAFLEKREPKFSGR</sequence>
<dbReference type="GO" id="GO:0008300">
    <property type="term" value="P:isoprenoid catabolic process"/>
    <property type="evidence" value="ECO:0007669"/>
    <property type="project" value="TreeGrafter"/>
</dbReference>
<dbReference type="SUPFAM" id="SSF52096">
    <property type="entry name" value="ClpP/crotonase"/>
    <property type="match status" value="1"/>
</dbReference>
<accession>A0A6B8KL13</accession>
<dbReference type="OrthoDB" id="9795727at2"/>